<dbReference type="PANTHER" id="PTHR14202">
    <property type="entry name" value="60 KDA RIBONUCLEOPROTEIN SSA/RO"/>
    <property type="match status" value="1"/>
</dbReference>
<dbReference type="PANTHER" id="PTHR14202:SF0">
    <property type="entry name" value="RNA-BINDING PROTEIN RO60"/>
    <property type="match status" value="1"/>
</dbReference>
<sequence>MLSLISRQKRLDDVLNTLNKIPMGGTDCALPMLWALKEGINAQLIFSIASPKEAGMLDVVGFDSATPALMRDFVQGTPNANQG</sequence>
<proteinExistence type="predicted"/>
<feature type="domain" description="RNA-binding protein RO60 vWA" evidence="1">
    <location>
        <begin position="5"/>
        <end position="41"/>
    </location>
</feature>
<dbReference type="InterPro" id="IPR036465">
    <property type="entry name" value="vWFA_dom_sf"/>
</dbReference>
<dbReference type="Gene3D" id="3.40.50.410">
    <property type="entry name" value="von Willebrand factor, type A domain"/>
    <property type="match status" value="2"/>
</dbReference>
<dbReference type="InterPro" id="IPR040322">
    <property type="entry name" value="TROVE2"/>
</dbReference>
<dbReference type="InterPro" id="IPR056800">
    <property type="entry name" value="vWA_Ro60"/>
</dbReference>
<comment type="caution">
    <text evidence="2">The sequence shown here is derived from an EMBL/GenBank/DDBJ whole genome shotgun (WGS) entry which is preliminary data.</text>
</comment>
<evidence type="ECO:0000313" key="3">
    <source>
        <dbReference type="Proteomes" id="UP000030428"/>
    </source>
</evidence>
<dbReference type="SUPFAM" id="SSF53300">
    <property type="entry name" value="vWA-like"/>
    <property type="match status" value="1"/>
</dbReference>
<dbReference type="Proteomes" id="UP000030428">
    <property type="component" value="Unassembled WGS sequence"/>
</dbReference>
<name>A0A0A6RU95_9GAMM</name>
<organism evidence="2 3">
    <name type="scientific">Candidatus Thiomargarita nelsonii</name>
    <dbReference type="NCBI Taxonomy" id="1003181"/>
    <lineage>
        <taxon>Bacteria</taxon>
        <taxon>Pseudomonadati</taxon>
        <taxon>Pseudomonadota</taxon>
        <taxon>Gammaproteobacteria</taxon>
        <taxon>Thiotrichales</taxon>
        <taxon>Thiotrichaceae</taxon>
        <taxon>Thiomargarita</taxon>
    </lineage>
</organism>
<dbReference type="Pfam" id="PF25045">
    <property type="entry name" value="vWA_Ro60"/>
    <property type="match status" value="2"/>
</dbReference>
<evidence type="ECO:0000259" key="1">
    <source>
        <dbReference type="Pfam" id="PF25045"/>
    </source>
</evidence>
<accession>A0A0A6RU95</accession>
<dbReference type="GO" id="GO:1990904">
    <property type="term" value="C:ribonucleoprotein complex"/>
    <property type="evidence" value="ECO:0007669"/>
    <property type="project" value="TreeGrafter"/>
</dbReference>
<reference evidence="2 3" key="1">
    <citation type="journal article" date="2016" name="Front. Microbiol.">
        <title>Single-Cell (Meta-)Genomics of a Dimorphic Candidatus Thiomargarita nelsonii Reveals Genomic Plasticity.</title>
        <authorList>
            <person name="Flood B.E."/>
            <person name="Fliss P."/>
            <person name="Jones D.S."/>
            <person name="Dick G.J."/>
            <person name="Jain S."/>
            <person name="Kaster A.K."/>
            <person name="Winkel M."/>
            <person name="Mussmann M."/>
            <person name="Bailey J."/>
        </authorList>
    </citation>
    <scope>NUCLEOTIDE SEQUENCE [LARGE SCALE GENOMIC DNA]</scope>
    <source>
        <strain evidence="2">Hydrate Ridge</strain>
    </source>
</reference>
<gene>
    <name evidence="2" type="ORF">PN36_01335</name>
</gene>
<dbReference type="GO" id="GO:0003723">
    <property type="term" value="F:RNA binding"/>
    <property type="evidence" value="ECO:0007669"/>
    <property type="project" value="InterPro"/>
</dbReference>
<protein>
    <recommendedName>
        <fullName evidence="1">RNA-binding protein RO60 vWA domain-containing protein</fullName>
    </recommendedName>
</protein>
<evidence type="ECO:0000313" key="2">
    <source>
        <dbReference type="EMBL" id="KHD07416.1"/>
    </source>
</evidence>
<dbReference type="AlphaFoldDB" id="A0A0A6RU95"/>
<keyword evidence="3" id="KW-1185">Reference proteome</keyword>
<dbReference type="EMBL" id="JSZA02000003">
    <property type="protein sequence ID" value="KHD07416.1"/>
    <property type="molecule type" value="Genomic_DNA"/>
</dbReference>
<feature type="domain" description="RNA-binding protein RO60 vWA" evidence="1">
    <location>
        <begin position="46"/>
        <end position="74"/>
    </location>
</feature>